<dbReference type="GO" id="GO:0005886">
    <property type="term" value="C:plasma membrane"/>
    <property type="evidence" value="ECO:0007669"/>
    <property type="project" value="UniProtKB-SubCell"/>
</dbReference>
<feature type="transmembrane region" description="Helical" evidence="12">
    <location>
        <begin position="1013"/>
        <end position="1033"/>
    </location>
</feature>
<comment type="subcellular location">
    <subcellularLocation>
        <location evidence="1">Cell membrane</location>
        <topology evidence="1">Single-pass type I membrane protein</topology>
    </subcellularLocation>
</comment>
<evidence type="ECO:0000256" key="7">
    <source>
        <dbReference type="ARBA" id="ARBA00022737"/>
    </source>
</evidence>
<name>A0AA88QUP7_9ASTE</name>
<dbReference type="GO" id="GO:0006952">
    <property type="term" value="P:defense response"/>
    <property type="evidence" value="ECO:0007669"/>
    <property type="project" value="UniProtKB-ARBA"/>
</dbReference>
<keyword evidence="4" id="KW-0433">Leucine-rich repeat</keyword>
<evidence type="ECO:0000256" key="8">
    <source>
        <dbReference type="ARBA" id="ARBA00022989"/>
    </source>
</evidence>
<dbReference type="FunFam" id="3.80.10.10:FF:000213">
    <property type="entry name" value="Tyrosine-sulfated glycopeptide receptor 1"/>
    <property type="match status" value="1"/>
</dbReference>
<feature type="signal peptide" evidence="13">
    <location>
        <begin position="1"/>
        <end position="20"/>
    </location>
</feature>
<keyword evidence="6 13" id="KW-0732">Signal</keyword>
<dbReference type="Proteomes" id="UP001187471">
    <property type="component" value="Unassembled WGS sequence"/>
</dbReference>
<dbReference type="PRINTS" id="PR00019">
    <property type="entry name" value="LEURICHRPT"/>
</dbReference>
<reference evidence="15" key="1">
    <citation type="submission" date="2022-12" db="EMBL/GenBank/DDBJ databases">
        <title>Draft genome assemblies for two species of Escallonia (Escalloniales).</title>
        <authorList>
            <person name="Chanderbali A."/>
            <person name="Dervinis C."/>
            <person name="Anghel I."/>
            <person name="Soltis D."/>
            <person name="Soltis P."/>
            <person name="Zapata F."/>
        </authorList>
    </citation>
    <scope>NUCLEOTIDE SEQUENCE</scope>
    <source>
        <strain evidence="15">UCBG92.1500</strain>
        <tissue evidence="15">Leaf</tissue>
    </source>
</reference>
<keyword evidence="16" id="KW-1185">Reference proteome</keyword>
<evidence type="ECO:0000256" key="9">
    <source>
        <dbReference type="ARBA" id="ARBA00023136"/>
    </source>
</evidence>
<protein>
    <recommendedName>
        <fullName evidence="14">Leucine-rich repeat-containing N-terminal plant-type domain-containing protein</fullName>
    </recommendedName>
</protein>
<dbReference type="EMBL" id="JAVXUO010002539">
    <property type="protein sequence ID" value="KAK2972084.1"/>
    <property type="molecule type" value="Genomic_DNA"/>
</dbReference>
<evidence type="ECO:0000256" key="11">
    <source>
        <dbReference type="ARBA" id="ARBA00023180"/>
    </source>
</evidence>
<evidence type="ECO:0000256" key="5">
    <source>
        <dbReference type="ARBA" id="ARBA00022692"/>
    </source>
</evidence>
<evidence type="ECO:0000256" key="13">
    <source>
        <dbReference type="SAM" id="SignalP"/>
    </source>
</evidence>
<organism evidence="15 16">
    <name type="scientific">Escallonia rubra</name>
    <dbReference type="NCBI Taxonomy" id="112253"/>
    <lineage>
        <taxon>Eukaryota</taxon>
        <taxon>Viridiplantae</taxon>
        <taxon>Streptophyta</taxon>
        <taxon>Embryophyta</taxon>
        <taxon>Tracheophyta</taxon>
        <taxon>Spermatophyta</taxon>
        <taxon>Magnoliopsida</taxon>
        <taxon>eudicotyledons</taxon>
        <taxon>Gunneridae</taxon>
        <taxon>Pentapetalae</taxon>
        <taxon>asterids</taxon>
        <taxon>campanulids</taxon>
        <taxon>Escalloniales</taxon>
        <taxon>Escalloniaceae</taxon>
        <taxon>Escallonia</taxon>
    </lineage>
</organism>
<accession>A0AA88QUP7</accession>
<keyword evidence="9 12" id="KW-0472">Membrane</keyword>
<evidence type="ECO:0000256" key="1">
    <source>
        <dbReference type="ARBA" id="ARBA00004251"/>
    </source>
</evidence>
<keyword evidence="8 12" id="KW-1133">Transmembrane helix</keyword>
<dbReference type="Pfam" id="PF08263">
    <property type="entry name" value="LRRNT_2"/>
    <property type="match status" value="1"/>
</dbReference>
<evidence type="ECO:0000259" key="14">
    <source>
        <dbReference type="Pfam" id="PF08263"/>
    </source>
</evidence>
<proteinExistence type="inferred from homology"/>
<dbReference type="PANTHER" id="PTHR48061">
    <property type="entry name" value="LEUCINE-RICH REPEAT RECEPTOR PROTEIN KINASE EMS1-LIKE-RELATED"/>
    <property type="match status" value="1"/>
</dbReference>
<keyword evidence="7" id="KW-0677">Repeat</keyword>
<dbReference type="Gene3D" id="3.80.10.10">
    <property type="entry name" value="Ribonuclease Inhibitor"/>
    <property type="match status" value="3"/>
</dbReference>
<dbReference type="GO" id="GO:0051707">
    <property type="term" value="P:response to other organism"/>
    <property type="evidence" value="ECO:0007669"/>
    <property type="project" value="UniProtKB-ARBA"/>
</dbReference>
<evidence type="ECO:0000256" key="4">
    <source>
        <dbReference type="ARBA" id="ARBA00022614"/>
    </source>
</evidence>
<dbReference type="InterPro" id="IPR046956">
    <property type="entry name" value="RLP23-like"/>
</dbReference>
<feature type="chain" id="PRO_5041733754" description="Leucine-rich repeat-containing N-terminal plant-type domain-containing protein" evidence="13">
    <location>
        <begin position="21"/>
        <end position="1072"/>
    </location>
</feature>
<evidence type="ECO:0000256" key="12">
    <source>
        <dbReference type="SAM" id="Phobius"/>
    </source>
</evidence>
<keyword evidence="10" id="KW-0675">Receptor</keyword>
<evidence type="ECO:0000256" key="6">
    <source>
        <dbReference type="ARBA" id="ARBA00022729"/>
    </source>
</evidence>
<dbReference type="InterPro" id="IPR003591">
    <property type="entry name" value="Leu-rich_rpt_typical-subtyp"/>
</dbReference>
<gene>
    <name evidence="15" type="ORF">RJ640_010247</name>
</gene>
<sequence length="1072" mass="118276">MRNTIFSWLFLIPLFQILLGTGVVLVSGQCLADQRSLLLQLKKSLKFSPSSSTKLVSWNQNTDCSSWKGVSYDRTGYVIGLDLNSESISGKFNSSSSLFSLQFLQSLNLAFNNFNSSQIPPGFRNLASLTYLNLSNSGFAGQIPIELSRLTRLVTLDLSNLYFLKVRPLLLQNPNLAMLVQNMTDLTQLYLDGVNVSARGYDWCQAISSSLPNLGVLSMSNCYLSGPIDSSFAKLRSLSVIRLDRNNLSAPVPQLLADLKNLTALHLISCNLNGVFPAKIFELPALQTLDVSSNGLLKGSLPEFNHDRPLQTLVLSYTNFTGALPYSFGNLGMLSRLDLSNCNFSGPIPNSMANLTQLVYLDMSSNKFTGPIPSYWMSKNLTHLDLSRNALSGPLLSTNFEGLRDLVYIDLRFNAFNGSIPSSLFALPTLQKIQLSNNHFDGQLDEFSKATLSMLDTLDLSSNKLQGPIPKSFFNLKRLNILLLSSNNLTGTIHVVTLRRLGNLTTLDLSYNNFSIETSGSNSSLSSALPRITTLNLASCNLKNFPDLRNQSRMFMLDLSNNQIGGEVPNWIWNVGNGSLNYLNLSRNFLVNLEEPYVMSPGLSVLDLHSNHLGGNIPVPPQSATYVDYSLNNFSSSIPGNIGNNLTIAVFFSLSNNHLIGSIPDSICNASYLQVLDLSTNSLSGVIPSCLIESIPSLGVLNLGRNNLRGNISRTFPSSCGLRTLDLHDNLLEGMLSESLANCKMLEVLNLGNNKISDNFPCFLRNCSNLRVLALRSNMFRGGIECDKANESWSKLQIVDIASNFFTGNLPPKCFLTWSAMMTDEDDAQAQLNHLRFEFLQLTGFYYLDTVTVTNKGLDMELVKILTVFTSIDVSNNRFEGDIPDNIGVLKSLYVLNLSHNALTGSIPSSMGNLTQLGSLDLSANKLSGPIPAELASLTFLSVLNLSYNHLSGRIPAGRQLQTFSDDSYEGNEGLCGSPLNRSCNSDETAGSSTPTIAQKHSHSKAEVNWDDISAVLGYVVGLGVIVVPLMYCERWRDWYYKYADQVVFRILPQQKQARRRHGRRVREIRFY</sequence>
<keyword evidence="11" id="KW-0325">Glycoprotein</keyword>
<feature type="domain" description="Leucine-rich repeat-containing N-terminal plant-type" evidence="14">
    <location>
        <begin position="32"/>
        <end position="71"/>
    </location>
</feature>
<evidence type="ECO:0000256" key="3">
    <source>
        <dbReference type="ARBA" id="ARBA00022475"/>
    </source>
</evidence>
<dbReference type="SUPFAM" id="SSF52058">
    <property type="entry name" value="L domain-like"/>
    <property type="match status" value="4"/>
</dbReference>
<dbReference type="InterPro" id="IPR001611">
    <property type="entry name" value="Leu-rich_rpt"/>
</dbReference>
<evidence type="ECO:0000313" key="16">
    <source>
        <dbReference type="Proteomes" id="UP001187471"/>
    </source>
</evidence>
<dbReference type="FunFam" id="3.80.10.10:FF:000041">
    <property type="entry name" value="LRR receptor-like serine/threonine-protein kinase ERECTA"/>
    <property type="match status" value="2"/>
</dbReference>
<dbReference type="PANTHER" id="PTHR48061:SF2">
    <property type="entry name" value="RECEPTOR LIKE PROTEIN 30-LIKE"/>
    <property type="match status" value="1"/>
</dbReference>
<dbReference type="InterPro" id="IPR013210">
    <property type="entry name" value="LRR_N_plant-typ"/>
</dbReference>
<evidence type="ECO:0000256" key="10">
    <source>
        <dbReference type="ARBA" id="ARBA00023170"/>
    </source>
</evidence>
<dbReference type="AlphaFoldDB" id="A0AA88QUP7"/>
<comment type="similarity">
    <text evidence="2">Belongs to the RLP family.</text>
</comment>
<dbReference type="Pfam" id="PF13855">
    <property type="entry name" value="LRR_8"/>
    <property type="match status" value="3"/>
</dbReference>
<evidence type="ECO:0000256" key="2">
    <source>
        <dbReference type="ARBA" id="ARBA00009592"/>
    </source>
</evidence>
<dbReference type="SMART" id="SM00369">
    <property type="entry name" value="LRR_TYP"/>
    <property type="match status" value="9"/>
</dbReference>
<comment type="caution">
    <text evidence="15">The sequence shown here is derived from an EMBL/GenBank/DDBJ whole genome shotgun (WGS) entry which is preliminary data.</text>
</comment>
<keyword evidence="3" id="KW-1003">Cell membrane</keyword>
<dbReference type="Pfam" id="PF00560">
    <property type="entry name" value="LRR_1"/>
    <property type="match status" value="8"/>
</dbReference>
<dbReference type="InterPro" id="IPR032675">
    <property type="entry name" value="LRR_dom_sf"/>
</dbReference>
<keyword evidence="5 12" id="KW-0812">Transmembrane</keyword>
<evidence type="ECO:0000313" key="15">
    <source>
        <dbReference type="EMBL" id="KAK2972084.1"/>
    </source>
</evidence>